<gene>
    <name evidence="1" type="ORF">CE154_000750</name>
</gene>
<accession>A0A420KEH6</accession>
<sequence>MNVWTRRALVTALLCVLALLAGAGLAYNALWSRYDSGLSLLESRSERIDGLVGAGPDIASRLESARQTVAPWLHPAGENAANDAQQRLRELINASGNTLVSSQVALEPGAEGRLASVRLTATLTGDWPRLVRFMQDLQARTPPFWVRSASLAREGANTPGAAQTARLTLQLAAPLAPEKGQP</sequence>
<dbReference type="RefSeq" id="WP_059400912.1">
    <property type="nucleotide sequence ID" value="NZ_CP181370.1"/>
</dbReference>
<comment type="caution">
    <text evidence="1">The sequence shown here is derived from an EMBL/GenBank/DDBJ whole genome shotgun (WGS) entry which is preliminary data.</text>
</comment>
<organism evidence="1 2">
    <name type="scientific">Alicycliphilus denitrificans</name>
    <dbReference type="NCBI Taxonomy" id="179636"/>
    <lineage>
        <taxon>Bacteria</taxon>
        <taxon>Pseudomonadati</taxon>
        <taxon>Pseudomonadota</taxon>
        <taxon>Betaproteobacteria</taxon>
        <taxon>Burkholderiales</taxon>
        <taxon>Comamonadaceae</taxon>
        <taxon>Alicycliphilus</taxon>
    </lineage>
</organism>
<dbReference type="EMBL" id="NKDB02000001">
    <property type="protein sequence ID" value="RKJ98338.1"/>
    <property type="molecule type" value="Genomic_DNA"/>
</dbReference>
<evidence type="ECO:0000313" key="2">
    <source>
        <dbReference type="Proteomes" id="UP000216225"/>
    </source>
</evidence>
<dbReference type="NCBIfam" id="NF040576">
    <property type="entry name" value="T2SS_GspM_XpsM"/>
    <property type="match status" value="1"/>
</dbReference>
<dbReference type="Proteomes" id="UP000216225">
    <property type="component" value="Unassembled WGS sequence"/>
</dbReference>
<proteinExistence type="predicted"/>
<protein>
    <submittedName>
        <fullName evidence="1">General secretion pathway protein GspM</fullName>
    </submittedName>
</protein>
<dbReference type="InterPro" id="IPR034756">
    <property type="entry name" value="T2SSM_b"/>
</dbReference>
<evidence type="ECO:0000313" key="1">
    <source>
        <dbReference type="EMBL" id="RKJ98338.1"/>
    </source>
</evidence>
<dbReference type="Pfam" id="PF10741">
    <property type="entry name" value="T2SSM_b"/>
    <property type="match status" value="1"/>
</dbReference>
<dbReference type="AlphaFoldDB" id="A0A420KEH6"/>
<reference evidence="1 2" key="1">
    <citation type="submission" date="2018-09" db="EMBL/GenBank/DDBJ databases">
        <title>Genome comparison of Alicycliphilus sp. BQ1, a polyurethanolytic bacterium, with its closest phylogenetic relatives Alicycliphilus denitrificans BC and K601, unable to attack polyurethane.</title>
        <authorList>
            <person name="Loza-Tavera H."/>
            <person name="Lozano L."/>
            <person name="Cevallos M."/>
            <person name="Maya-Lucas O."/>
            <person name="Garcia-Mena J."/>
            <person name="Hernandez J."/>
        </authorList>
    </citation>
    <scope>NUCLEOTIDE SEQUENCE [LARGE SCALE GENOMIC DNA]</scope>
    <source>
        <strain evidence="1 2">BQ1</strain>
    </source>
</reference>
<name>A0A420KEH6_9BURK</name>